<dbReference type="Proteomes" id="UP000501780">
    <property type="component" value="Chromosome"/>
</dbReference>
<evidence type="ECO:0000256" key="4">
    <source>
        <dbReference type="ARBA" id="ARBA00022679"/>
    </source>
</evidence>
<dbReference type="PANTHER" id="PTHR19443">
    <property type="entry name" value="HEXOKINASE"/>
    <property type="match status" value="1"/>
</dbReference>
<dbReference type="GO" id="GO:0006096">
    <property type="term" value="P:glycolytic process"/>
    <property type="evidence" value="ECO:0007669"/>
    <property type="project" value="UniProtKB-UniPathway"/>
</dbReference>
<keyword evidence="13" id="KW-1185">Reference proteome</keyword>
<evidence type="ECO:0000256" key="7">
    <source>
        <dbReference type="ARBA" id="ARBA00022840"/>
    </source>
</evidence>
<dbReference type="GO" id="GO:0004396">
    <property type="term" value="F:hexokinase activity"/>
    <property type="evidence" value="ECO:0007669"/>
    <property type="project" value="InterPro"/>
</dbReference>
<dbReference type="InterPro" id="IPR043129">
    <property type="entry name" value="ATPase_NBD"/>
</dbReference>
<dbReference type="GO" id="GO:0005536">
    <property type="term" value="F:D-glucose binding"/>
    <property type="evidence" value="ECO:0007669"/>
    <property type="project" value="InterPro"/>
</dbReference>
<evidence type="ECO:0000256" key="6">
    <source>
        <dbReference type="ARBA" id="ARBA00022777"/>
    </source>
</evidence>
<dbReference type="PRINTS" id="PR00475">
    <property type="entry name" value="HEXOKINASE"/>
</dbReference>
<keyword evidence="8" id="KW-0324">Glycolysis</keyword>
<dbReference type="Pfam" id="PF00349">
    <property type="entry name" value="Hexokinase_1"/>
    <property type="match status" value="1"/>
</dbReference>
<evidence type="ECO:0000256" key="8">
    <source>
        <dbReference type="ARBA" id="ARBA00023152"/>
    </source>
</evidence>
<comment type="catalytic activity">
    <reaction evidence="9">
        <text>D-fructose + ATP = D-fructose 6-phosphate + ADP + H(+)</text>
        <dbReference type="Rhea" id="RHEA:16125"/>
        <dbReference type="ChEBI" id="CHEBI:15378"/>
        <dbReference type="ChEBI" id="CHEBI:30616"/>
        <dbReference type="ChEBI" id="CHEBI:37721"/>
        <dbReference type="ChEBI" id="CHEBI:61527"/>
        <dbReference type="ChEBI" id="CHEBI:456216"/>
        <dbReference type="EC" id="2.7.1.1"/>
    </reaction>
    <physiologicalReaction direction="left-to-right" evidence="9">
        <dbReference type="Rhea" id="RHEA:16126"/>
    </physiologicalReaction>
</comment>
<dbReference type="AlphaFoldDB" id="A0A6H0KUU1"/>
<feature type="domain" description="Hexokinase C-terminal" evidence="11">
    <location>
        <begin position="196"/>
        <end position="276"/>
    </location>
</feature>
<keyword evidence="7" id="KW-0067">ATP-binding</keyword>
<keyword evidence="6 12" id="KW-0418">Kinase</keyword>
<dbReference type="CDD" id="cd24000">
    <property type="entry name" value="ASKHA_NBD_HK"/>
    <property type="match status" value="1"/>
</dbReference>
<evidence type="ECO:0000313" key="12">
    <source>
        <dbReference type="EMBL" id="QIU97075.1"/>
    </source>
</evidence>
<evidence type="ECO:0000313" key="13">
    <source>
        <dbReference type="Proteomes" id="UP000501780"/>
    </source>
</evidence>
<reference evidence="12 13" key="1">
    <citation type="submission" date="2020-03" db="EMBL/GenBank/DDBJ databases">
        <title>Genomic analysis of Bacteroides faecium CBA7301.</title>
        <authorList>
            <person name="Kim J."/>
            <person name="Roh S.W."/>
        </authorList>
    </citation>
    <scope>NUCLEOTIDE SEQUENCE [LARGE SCALE GENOMIC DNA]</scope>
    <source>
        <strain evidence="12 13">CBA7301</strain>
    </source>
</reference>
<comment type="pathway">
    <text evidence="2">Carbohydrate metabolism.</text>
</comment>
<evidence type="ECO:0000256" key="9">
    <source>
        <dbReference type="ARBA" id="ARBA00047905"/>
    </source>
</evidence>
<dbReference type="GO" id="GO:0005829">
    <property type="term" value="C:cytosol"/>
    <property type="evidence" value="ECO:0007669"/>
    <property type="project" value="TreeGrafter"/>
</dbReference>
<dbReference type="Pfam" id="PF03727">
    <property type="entry name" value="Hexokinase_2"/>
    <property type="match status" value="2"/>
</dbReference>
<evidence type="ECO:0000256" key="5">
    <source>
        <dbReference type="ARBA" id="ARBA00022741"/>
    </source>
</evidence>
<feature type="domain" description="Hexokinase N-terminal" evidence="10">
    <location>
        <begin position="5"/>
        <end position="185"/>
    </location>
</feature>
<dbReference type="RefSeq" id="WP_167966775.1">
    <property type="nucleotide sequence ID" value="NZ_CP050831.1"/>
</dbReference>
<dbReference type="InterPro" id="IPR022673">
    <property type="entry name" value="Hexokinase_C"/>
</dbReference>
<feature type="domain" description="Hexokinase C-terminal" evidence="11">
    <location>
        <begin position="305"/>
        <end position="401"/>
    </location>
</feature>
<dbReference type="Gene3D" id="3.40.367.20">
    <property type="match status" value="2"/>
</dbReference>
<evidence type="ECO:0000256" key="1">
    <source>
        <dbReference type="ARBA" id="ARBA00004921"/>
    </source>
</evidence>
<keyword evidence="4" id="KW-0808">Transferase</keyword>
<keyword evidence="5" id="KW-0547">Nucleotide-binding</keyword>
<protein>
    <submittedName>
        <fullName evidence="12">Hexokinase</fullName>
    </submittedName>
</protein>
<dbReference type="EMBL" id="CP050831">
    <property type="protein sequence ID" value="QIU97075.1"/>
    <property type="molecule type" value="Genomic_DNA"/>
</dbReference>
<evidence type="ECO:0000256" key="3">
    <source>
        <dbReference type="ARBA" id="ARBA00009225"/>
    </source>
</evidence>
<evidence type="ECO:0000259" key="10">
    <source>
        <dbReference type="Pfam" id="PF00349"/>
    </source>
</evidence>
<proteinExistence type="inferred from homology"/>
<dbReference type="InterPro" id="IPR001312">
    <property type="entry name" value="Hexokinase"/>
</dbReference>
<organism evidence="12 13">
    <name type="scientific">Bacteroides faecium</name>
    <dbReference type="NCBI Taxonomy" id="2715212"/>
    <lineage>
        <taxon>Bacteria</taxon>
        <taxon>Pseudomonadati</taxon>
        <taxon>Bacteroidota</taxon>
        <taxon>Bacteroidia</taxon>
        <taxon>Bacteroidales</taxon>
        <taxon>Bacteroidaceae</taxon>
        <taxon>Bacteroides</taxon>
    </lineage>
</organism>
<dbReference type="KEGG" id="bfc:BacF7301_24245"/>
<name>A0A6H0KUU1_9BACE</name>
<dbReference type="SUPFAM" id="SSF53067">
    <property type="entry name" value="Actin-like ATPase domain"/>
    <property type="match status" value="2"/>
</dbReference>
<evidence type="ECO:0000259" key="11">
    <source>
        <dbReference type="Pfam" id="PF03727"/>
    </source>
</evidence>
<dbReference type="GO" id="GO:0005524">
    <property type="term" value="F:ATP binding"/>
    <property type="evidence" value="ECO:0007669"/>
    <property type="project" value="UniProtKB-KW"/>
</dbReference>
<dbReference type="GO" id="GO:0001678">
    <property type="term" value="P:intracellular glucose homeostasis"/>
    <property type="evidence" value="ECO:0007669"/>
    <property type="project" value="InterPro"/>
</dbReference>
<evidence type="ECO:0000256" key="2">
    <source>
        <dbReference type="ARBA" id="ARBA00005007"/>
    </source>
</evidence>
<dbReference type="PROSITE" id="PS51748">
    <property type="entry name" value="HEXOKINASE_2"/>
    <property type="match status" value="1"/>
</dbReference>
<sequence>MEKNIFKLDNEQLKEIARSFKEKVEEGLSTENAEIQCIPTFITPKTNGISGKSLVLDLGGTNYRVALVDFSKSTPAIHPNNGWKKDMSIMKSPGYTREELFKELADMIIGIKREEEMPIGYCFSYPAESTPDGDAKLLRWTKGVDIKEMIREFIGKPLLDYLNERNKIKFTNIKVLNDTVASLFAGLTDNGYDAYIGLIVGTGTNMATFIPADKIKKLNPADNIQGLIPVNLESGNFHPPFLTAVDNTVDVISGTSGKQRFEKAVSGMYLGDILKATFPLEEFEGKFDAQKLTAIMNYPDIYKDVYVQVAQWIYGRSAQLVAASLTGLIMLLKSYNKEIRKICLVAEGSLFWSEYRKGQDYNVIVAEKLRELFKLSGLEDVEVDIKSMNNANLIGTGIAALS</sequence>
<comment type="similarity">
    <text evidence="3">Belongs to the hexokinase family.</text>
</comment>
<gene>
    <name evidence="12" type="ORF">BacF7301_24245</name>
</gene>
<dbReference type="Gene3D" id="1.10.287.1250">
    <property type="match status" value="1"/>
</dbReference>
<accession>A0A6H0KUU1</accession>
<dbReference type="Gene3D" id="3.30.420.40">
    <property type="match status" value="1"/>
</dbReference>
<dbReference type="UniPathway" id="UPA00109">
    <property type="reaction ID" value="UER00180"/>
</dbReference>
<comment type="pathway">
    <text evidence="1">Carbohydrate degradation.</text>
</comment>
<dbReference type="InterPro" id="IPR022672">
    <property type="entry name" value="Hexokinase_N"/>
</dbReference>
<dbReference type="PANTHER" id="PTHR19443:SF16">
    <property type="entry name" value="HEXOKINASE TYPE 1-RELATED"/>
    <property type="match status" value="1"/>
</dbReference>